<protein>
    <submittedName>
        <fullName evidence="2">Uncharacterized protein</fullName>
    </submittedName>
</protein>
<comment type="caution">
    <text evidence="2">The sequence shown here is derived from an EMBL/GenBank/DDBJ whole genome shotgun (WGS) entry which is preliminary data.</text>
</comment>
<evidence type="ECO:0000256" key="1">
    <source>
        <dbReference type="SAM" id="MobiDB-lite"/>
    </source>
</evidence>
<organism evidence="2 3">
    <name type="scientific">Methylobacterium iners</name>
    <dbReference type="NCBI Taxonomy" id="418707"/>
    <lineage>
        <taxon>Bacteria</taxon>
        <taxon>Pseudomonadati</taxon>
        <taxon>Pseudomonadota</taxon>
        <taxon>Alphaproteobacteria</taxon>
        <taxon>Hyphomicrobiales</taxon>
        <taxon>Methylobacteriaceae</taxon>
        <taxon>Methylobacterium</taxon>
    </lineage>
</organism>
<feature type="region of interest" description="Disordered" evidence="1">
    <location>
        <begin position="243"/>
        <end position="269"/>
    </location>
</feature>
<dbReference type="Gene3D" id="1.25.40.10">
    <property type="entry name" value="Tetratricopeptide repeat domain"/>
    <property type="match status" value="1"/>
</dbReference>
<dbReference type="InterPro" id="IPR011990">
    <property type="entry name" value="TPR-like_helical_dom_sf"/>
</dbReference>
<evidence type="ECO:0000313" key="2">
    <source>
        <dbReference type="EMBL" id="GJD94005.1"/>
    </source>
</evidence>
<dbReference type="Proteomes" id="UP001055125">
    <property type="component" value="Unassembled WGS sequence"/>
</dbReference>
<proteinExistence type="predicted"/>
<reference evidence="2" key="2">
    <citation type="submission" date="2021-08" db="EMBL/GenBank/DDBJ databases">
        <authorList>
            <person name="Tani A."/>
            <person name="Ola A."/>
            <person name="Ogura Y."/>
            <person name="Katsura K."/>
            <person name="Hayashi T."/>
        </authorList>
    </citation>
    <scope>NUCLEOTIDE SEQUENCE</scope>
    <source>
        <strain evidence="2">DSM 19015</strain>
    </source>
</reference>
<evidence type="ECO:0000313" key="3">
    <source>
        <dbReference type="Proteomes" id="UP001055125"/>
    </source>
</evidence>
<gene>
    <name evidence="2" type="ORF">OCOJLMKI_1203</name>
</gene>
<sequence length="391" mass="41455">MRYYSHPALRRWLRLSRPIVMAFLTLPTAALALPTGLEPSARSVETGSGPNSDQPTSLITVKNVSGAPGEPIPLAVTVRPGPRQSLAHTFLVGLPKAALLSTDRDTVTAADEKSAIDITHWDHSKLSVVLTPTQAGTYTVAVVAASRPDNDGPLTFTTSTFTLIARAESRETEQTAGTSTLGTSVFRAEQADAAKVPEAVRPPLAASLPSNKASQGDITAKMETSNIDAGRLKTSVNLWHEETSRAGTTTATIAPRSPLDQRSLSSRPAATPSALAAPLNLALATTVPMVTPLLAPTPEPAAEVDSKALVERAERLIKHGDISGARLVLERAADRGDPRATFLLAQTCDPRMLRIWKVQGLRPDPDRARALYAKAAKDGHHDTGPIVNTGR</sequence>
<keyword evidence="3" id="KW-1185">Reference proteome</keyword>
<reference evidence="2" key="1">
    <citation type="journal article" date="2021" name="Front. Microbiol.">
        <title>Comprehensive Comparative Genomics and Phenotyping of Methylobacterium Species.</title>
        <authorList>
            <person name="Alessa O."/>
            <person name="Ogura Y."/>
            <person name="Fujitani Y."/>
            <person name="Takami H."/>
            <person name="Hayashi T."/>
            <person name="Sahin N."/>
            <person name="Tani A."/>
        </authorList>
    </citation>
    <scope>NUCLEOTIDE SEQUENCE</scope>
    <source>
        <strain evidence="2">DSM 19015</strain>
    </source>
</reference>
<accession>A0ABQ4RWW9</accession>
<name>A0ABQ4RWW9_9HYPH</name>
<dbReference type="EMBL" id="BPQP01000018">
    <property type="protein sequence ID" value="GJD94005.1"/>
    <property type="molecule type" value="Genomic_DNA"/>
</dbReference>